<protein>
    <submittedName>
        <fullName evidence="1">Uncharacterized protein</fullName>
    </submittedName>
</protein>
<organism evidence="1">
    <name type="scientific">marine sediment metagenome</name>
    <dbReference type="NCBI Taxonomy" id="412755"/>
    <lineage>
        <taxon>unclassified sequences</taxon>
        <taxon>metagenomes</taxon>
        <taxon>ecological metagenomes</taxon>
    </lineage>
</organism>
<reference evidence="1" key="1">
    <citation type="journal article" date="2014" name="Front. Microbiol.">
        <title>High frequency of phylogenetically diverse reductive dehalogenase-homologous genes in deep subseafloor sedimentary metagenomes.</title>
        <authorList>
            <person name="Kawai M."/>
            <person name="Futagami T."/>
            <person name="Toyoda A."/>
            <person name="Takaki Y."/>
            <person name="Nishi S."/>
            <person name="Hori S."/>
            <person name="Arai W."/>
            <person name="Tsubouchi T."/>
            <person name="Morono Y."/>
            <person name="Uchiyama I."/>
            <person name="Ito T."/>
            <person name="Fujiyama A."/>
            <person name="Inagaki F."/>
            <person name="Takami H."/>
        </authorList>
    </citation>
    <scope>NUCLEOTIDE SEQUENCE</scope>
    <source>
        <strain evidence="1">Expedition CK06-06</strain>
    </source>
</reference>
<proteinExistence type="predicted"/>
<sequence>MIDKAFFRFYLQIESKTGTETEKALVLEHIENLSSNFLFGYESIPGTILYLVYNQTRNFDTESIDHIFVTKFTYSLRF</sequence>
<comment type="caution">
    <text evidence="1">The sequence shown here is derived from an EMBL/GenBank/DDBJ whole genome shotgun (WGS) entry which is preliminary data.</text>
</comment>
<evidence type="ECO:0000313" key="1">
    <source>
        <dbReference type="EMBL" id="GAG78703.1"/>
    </source>
</evidence>
<accession>X1B392</accession>
<gene>
    <name evidence="1" type="ORF">S01H4_25674</name>
</gene>
<dbReference type="AlphaFoldDB" id="X1B392"/>
<name>X1B392_9ZZZZ</name>
<dbReference type="EMBL" id="BART01012249">
    <property type="protein sequence ID" value="GAG78703.1"/>
    <property type="molecule type" value="Genomic_DNA"/>
</dbReference>